<dbReference type="SUPFAM" id="SSF54637">
    <property type="entry name" value="Thioesterase/thiol ester dehydrase-isomerase"/>
    <property type="match status" value="1"/>
</dbReference>
<dbReference type="NCBIfam" id="TIGR00369">
    <property type="entry name" value="unchar_dom_1"/>
    <property type="match status" value="1"/>
</dbReference>
<reference evidence="6" key="1">
    <citation type="journal article" date="2019" name="Int. J. Syst. Evol. Microbiol.">
        <title>The Global Catalogue of Microorganisms (GCM) 10K type strain sequencing project: providing services to taxonomists for standard genome sequencing and annotation.</title>
        <authorList>
            <consortium name="The Broad Institute Genomics Platform"/>
            <consortium name="The Broad Institute Genome Sequencing Center for Infectious Disease"/>
            <person name="Wu L."/>
            <person name="Ma J."/>
        </authorList>
    </citation>
    <scope>NUCLEOTIDE SEQUENCE [LARGE SCALE GENOMIC DNA]</scope>
    <source>
        <strain evidence="6">JCM 17666</strain>
    </source>
</reference>
<dbReference type="InterPro" id="IPR029069">
    <property type="entry name" value="HotDog_dom_sf"/>
</dbReference>
<proteinExistence type="inferred from homology"/>
<protein>
    <recommendedName>
        <fullName evidence="4">Thioesterase domain-containing protein</fullName>
    </recommendedName>
</protein>
<keyword evidence="2" id="KW-0378">Hydrolase</keyword>
<evidence type="ECO:0000256" key="2">
    <source>
        <dbReference type="ARBA" id="ARBA00022801"/>
    </source>
</evidence>
<evidence type="ECO:0000259" key="4">
    <source>
        <dbReference type="Pfam" id="PF03061"/>
    </source>
</evidence>
<name>A0ABP8H816_9BURK</name>
<dbReference type="PANTHER" id="PTHR21660:SF1">
    <property type="entry name" value="ACYL-COENZYME A THIOESTERASE 13"/>
    <property type="match status" value="1"/>
</dbReference>
<feature type="region of interest" description="Disordered" evidence="3">
    <location>
        <begin position="1"/>
        <end position="22"/>
    </location>
</feature>
<dbReference type="CDD" id="cd03443">
    <property type="entry name" value="PaaI_thioesterase"/>
    <property type="match status" value="1"/>
</dbReference>
<dbReference type="InterPro" id="IPR039298">
    <property type="entry name" value="ACOT13"/>
</dbReference>
<evidence type="ECO:0000256" key="1">
    <source>
        <dbReference type="ARBA" id="ARBA00008324"/>
    </source>
</evidence>
<evidence type="ECO:0000256" key="3">
    <source>
        <dbReference type="SAM" id="MobiDB-lite"/>
    </source>
</evidence>
<evidence type="ECO:0000313" key="6">
    <source>
        <dbReference type="Proteomes" id="UP001501671"/>
    </source>
</evidence>
<dbReference type="RefSeq" id="WP_345250583.1">
    <property type="nucleotide sequence ID" value="NZ_BAABFO010000013.1"/>
</dbReference>
<dbReference type="EMBL" id="BAABFO010000013">
    <property type="protein sequence ID" value="GAA4335651.1"/>
    <property type="molecule type" value="Genomic_DNA"/>
</dbReference>
<evidence type="ECO:0000313" key="5">
    <source>
        <dbReference type="EMBL" id="GAA4335651.1"/>
    </source>
</evidence>
<accession>A0ABP8H816</accession>
<feature type="domain" description="Thioesterase" evidence="4">
    <location>
        <begin position="65"/>
        <end position="138"/>
    </location>
</feature>
<comment type="similarity">
    <text evidence="1">Belongs to the thioesterase PaaI family.</text>
</comment>
<dbReference type="Pfam" id="PF03061">
    <property type="entry name" value="4HBT"/>
    <property type="match status" value="1"/>
</dbReference>
<comment type="caution">
    <text evidence="5">The sequence shown here is derived from an EMBL/GenBank/DDBJ whole genome shotgun (WGS) entry which is preliminary data.</text>
</comment>
<dbReference type="InterPro" id="IPR003736">
    <property type="entry name" value="PAAI_dom"/>
</dbReference>
<dbReference type="Proteomes" id="UP001501671">
    <property type="component" value="Unassembled WGS sequence"/>
</dbReference>
<gene>
    <name evidence="5" type="ORF">GCM10023144_29230</name>
</gene>
<sequence length="157" mass="16648">MSAGENAQLQDGGPGDDDAPPLVPGAFRVPFLEWMGGRFVRVEGGQTELRLPLGKQHLNSWKVSHGGVAMTLLDVAMSSAARSAHPDGLSAATVEMKTSFLRPGTGTLLTVHGKCYYRSSTLAFCEAQVRDDQGELVASGSGTFKYIRRRPTPGGDG</sequence>
<dbReference type="InterPro" id="IPR006683">
    <property type="entry name" value="Thioestr_dom"/>
</dbReference>
<organism evidence="5 6">
    <name type="scientific">Pigmentiphaga soli</name>
    <dbReference type="NCBI Taxonomy" id="1007095"/>
    <lineage>
        <taxon>Bacteria</taxon>
        <taxon>Pseudomonadati</taxon>
        <taxon>Pseudomonadota</taxon>
        <taxon>Betaproteobacteria</taxon>
        <taxon>Burkholderiales</taxon>
        <taxon>Alcaligenaceae</taxon>
        <taxon>Pigmentiphaga</taxon>
    </lineage>
</organism>
<dbReference type="PANTHER" id="PTHR21660">
    <property type="entry name" value="THIOESTERASE SUPERFAMILY MEMBER-RELATED"/>
    <property type="match status" value="1"/>
</dbReference>
<keyword evidence="6" id="KW-1185">Reference proteome</keyword>
<dbReference type="Gene3D" id="3.10.129.10">
    <property type="entry name" value="Hotdog Thioesterase"/>
    <property type="match status" value="1"/>
</dbReference>